<dbReference type="RefSeq" id="WP_197014448.1">
    <property type="nucleotide sequence ID" value="NZ_BAABES010000012.1"/>
</dbReference>
<protein>
    <submittedName>
        <fullName evidence="4">Glycosyltransferase involved in cell wall biosynthesis</fullName>
    </submittedName>
</protein>
<evidence type="ECO:0000313" key="4">
    <source>
        <dbReference type="EMBL" id="MBG6092236.1"/>
    </source>
</evidence>
<keyword evidence="1" id="KW-0328">Glycosyltransferase</keyword>
<dbReference type="AlphaFoldDB" id="A0A931DR21"/>
<dbReference type="Proteomes" id="UP000614047">
    <property type="component" value="Unassembled WGS sequence"/>
</dbReference>
<dbReference type="EMBL" id="JADOUA010000001">
    <property type="protein sequence ID" value="MBG6092236.1"/>
    <property type="molecule type" value="Genomic_DNA"/>
</dbReference>
<proteinExistence type="predicted"/>
<dbReference type="Pfam" id="PF13439">
    <property type="entry name" value="Glyco_transf_4"/>
    <property type="match status" value="1"/>
</dbReference>
<name>A0A931DR21_9ACTN</name>
<reference evidence="4" key="1">
    <citation type="submission" date="2020-11" db="EMBL/GenBank/DDBJ databases">
        <title>Sequencing the genomes of 1000 actinobacteria strains.</title>
        <authorList>
            <person name="Klenk H.-P."/>
        </authorList>
    </citation>
    <scope>NUCLEOTIDE SEQUENCE</scope>
    <source>
        <strain evidence="4">DSM 43175</strain>
    </source>
</reference>
<dbReference type="InterPro" id="IPR028098">
    <property type="entry name" value="Glyco_trans_4-like_N"/>
</dbReference>
<evidence type="ECO:0000259" key="3">
    <source>
        <dbReference type="Pfam" id="PF13439"/>
    </source>
</evidence>
<sequence>MARHENPRVDERRAKAPPLAKVCLLIGQLGLGGTEKQVVLLAEGLHRRGVDTTVLVMFGGGPRERMLHDAGVEVIRLGFHTRRDGRGRLPLNAAAFARLVGELRRLRPDVLHAFLYHSYVTAAPAARLAGVPVLVAGRRSLGDFKRGRRLVLAAERVATRMTDLLVANAESVAEDTRRGEGVPPGKLTVVYNGLPDTAFEPAAPAEIVTGAPVLLCVANLKRGKGHRHLLDAVARLGERGRPCTLVLAGDGPARPALEHQAARLGVDVRFLGGRTDVEALLARADVVVLPSLHEGMSNSIMEAMAAGRPVVATDVGGSGELLQGRGVLVPPGDSRALADGLERVLDDPGLAERLGARALDWSRAHLRADTMVERHIDLYTRLLAR</sequence>
<dbReference type="GO" id="GO:0016757">
    <property type="term" value="F:glycosyltransferase activity"/>
    <property type="evidence" value="ECO:0007669"/>
    <property type="project" value="UniProtKB-KW"/>
</dbReference>
<keyword evidence="5" id="KW-1185">Reference proteome</keyword>
<dbReference type="SUPFAM" id="SSF53756">
    <property type="entry name" value="UDP-Glycosyltransferase/glycogen phosphorylase"/>
    <property type="match status" value="1"/>
</dbReference>
<evidence type="ECO:0000313" key="5">
    <source>
        <dbReference type="Proteomes" id="UP000614047"/>
    </source>
</evidence>
<evidence type="ECO:0000256" key="2">
    <source>
        <dbReference type="ARBA" id="ARBA00022679"/>
    </source>
</evidence>
<dbReference type="PANTHER" id="PTHR12526">
    <property type="entry name" value="GLYCOSYLTRANSFERASE"/>
    <property type="match status" value="1"/>
</dbReference>
<dbReference type="Pfam" id="PF13692">
    <property type="entry name" value="Glyco_trans_1_4"/>
    <property type="match status" value="1"/>
</dbReference>
<dbReference type="Gene3D" id="3.40.50.2000">
    <property type="entry name" value="Glycogen Phosphorylase B"/>
    <property type="match status" value="2"/>
</dbReference>
<gene>
    <name evidence="4" type="ORF">IW256_006349</name>
</gene>
<accession>A0A931DR21</accession>
<organism evidence="4 5">
    <name type="scientific">Actinomadura viridis</name>
    <dbReference type="NCBI Taxonomy" id="58110"/>
    <lineage>
        <taxon>Bacteria</taxon>
        <taxon>Bacillati</taxon>
        <taxon>Actinomycetota</taxon>
        <taxon>Actinomycetes</taxon>
        <taxon>Streptosporangiales</taxon>
        <taxon>Thermomonosporaceae</taxon>
        <taxon>Actinomadura</taxon>
    </lineage>
</organism>
<keyword evidence="2" id="KW-0808">Transferase</keyword>
<comment type="caution">
    <text evidence="4">The sequence shown here is derived from an EMBL/GenBank/DDBJ whole genome shotgun (WGS) entry which is preliminary data.</text>
</comment>
<feature type="domain" description="Glycosyltransferase subfamily 4-like N-terminal" evidence="3">
    <location>
        <begin position="32"/>
        <end position="194"/>
    </location>
</feature>
<evidence type="ECO:0000256" key="1">
    <source>
        <dbReference type="ARBA" id="ARBA00022676"/>
    </source>
</evidence>